<accession>A0A6N3DNA5</accession>
<keyword evidence="1 3" id="KW-0378">Hydrolase</keyword>
<dbReference type="Gene3D" id="1.50.10.10">
    <property type="match status" value="1"/>
</dbReference>
<dbReference type="EC" id="3.2.1.172" evidence="3"/>
<feature type="chain" id="PRO_5026887751" evidence="2">
    <location>
        <begin position="24"/>
        <end position="473"/>
    </location>
</feature>
<protein>
    <submittedName>
        <fullName evidence="3">Unsaturated rhamnogalacturonyl hydrolase YteR</fullName>
        <ecNumber evidence="3">3.2.1.172</ecNumber>
    </submittedName>
</protein>
<dbReference type="GO" id="GO:0005975">
    <property type="term" value="P:carbohydrate metabolic process"/>
    <property type="evidence" value="ECO:0007669"/>
    <property type="project" value="InterPro"/>
</dbReference>
<proteinExistence type="predicted"/>
<dbReference type="InterPro" id="IPR010905">
    <property type="entry name" value="Glyco_hydro_88"/>
</dbReference>
<dbReference type="PANTHER" id="PTHR33886:SF8">
    <property type="entry name" value="UNSATURATED RHAMNOGALACTURONAN HYDROLASE (EUROFUNG)"/>
    <property type="match status" value="1"/>
</dbReference>
<dbReference type="GO" id="GO:0102211">
    <property type="term" value="F:unsaturated rhamnogalacturonyl hydrolase activity"/>
    <property type="evidence" value="ECO:0007669"/>
    <property type="project" value="UniProtKB-EC"/>
</dbReference>
<dbReference type="SUPFAM" id="SSF48208">
    <property type="entry name" value="Six-hairpin glycosidases"/>
    <property type="match status" value="1"/>
</dbReference>
<dbReference type="RefSeq" id="WP_412441970.1">
    <property type="nucleotide sequence ID" value="NZ_CACRUT010000015.1"/>
</dbReference>
<dbReference type="InterPro" id="IPR012341">
    <property type="entry name" value="6hp_glycosidase-like_sf"/>
</dbReference>
<dbReference type="Pfam" id="PF07470">
    <property type="entry name" value="Glyco_hydro_88"/>
    <property type="match status" value="1"/>
</dbReference>
<dbReference type="InterPro" id="IPR008928">
    <property type="entry name" value="6-hairpin_glycosidase_sf"/>
</dbReference>
<dbReference type="PANTHER" id="PTHR33886">
    <property type="entry name" value="UNSATURATED RHAMNOGALACTURONAN HYDROLASE (EUROFUNG)"/>
    <property type="match status" value="1"/>
</dbReference>
<evidence type="ECO:0000256" key="2">
    <source>
        <dbReference type="SAM" id="SignalP"/>
    </source>
</evidence>
<gene>
    <name evidence="3" type="primary">yteR_1</name>
    <name evidence="3" type="ORF">PCLFYP37_02439</name>
</gene>
<dbReference type="AlphaFoldDB" id="A0A6N3DNA5"/>
<keyword evidence="3" id="KW-0326">Glycosidase</keyword>
<name>A0A6N3DNA5_9BACT</name>
<evidence type="ECO:0000313" key="3">
    <source>
        <dbReference type="EMBL" id="VYU29722.1"/>
    </source>
</evidence>
<dbReference type="EMBL" id="CACRUT010000015">
    <property type="protein sequence ID" value="VYU29722.1"/>
    <property type="molecule type" value="Genomic_DNA"/>
</dbReference>
<keyword evidence="2" id="KW-0732">Signal</keyword>
<feature type="signal peptide" evidence="2">
    <location>
        <begin position="1"/>
        <end position="23"/>
    </location>
</feature>
<evidence type="ECO:0000256" key="1">
    <source>
        <dbReference type="ARBA" id="ARBA00022801"/>
    </source>
</evidence>
<reference evidence="3" key="1">
    <citation type="submission" date="2019-11" db="EMBL/GenBank/DDBJ databases">
        <authorList>
            <person name="Feng L."/>
        </authorList>
    </citation>
    <scope>NUCLEOTIDE SEQUENCE</scope>
    <source>
        <strain evidence="3">PclaraLFYP37</strain>
    </source>
</reference>
<organism evidence="3">
    <name type="scientific">Paraprevotella clara</name>
    <dbReference type="NCBI Taxonomy" id="454154"/>
    <lineage>
        <taxon>Bacteria</taxon>
        <taxon>Pseudomonadati</taxon>
        <taxon>Bacteroidota</taxon>
        <taxon>Bacteroidia</taxon>
        <taxon>Bacteroidales</taxon>
        <taxon>Prevotellaceae</taxon>
        <taxon>Paraprevotella</taxon>
    </lineage>
</organism>
<dbReference type="InterPro" id="IPR052043">
    <property type="entry name" value="PolySaccharide_Degr_Enz"/>
</dbReference>
<sequence length="473" mass="53651">MKTICKACLLAAGILSLGHSVTAQETEINDMTTPLHLLRPEYKVPYGDLTAEQVKTDIDRVFAYIDQHTPVRVLDADGKEVTDYRHIPHGATLDRGAFRIGSYEWGVTYQALLDAAEVTGDARYKDYVVRRFKFLAEVAPGFRKLYEQYKDTDAQMEQILHPKALDDAGAMCCAMMKARIADPSLPLSDLIENYFAFIEHGQYRLPDGTFARHRPQHNTIWLDDMFMGVPSLAYRGIYKKEESTRYFNEAAKVSRQFIDRMFVPEKGLYRHGYVEGLAQQPTFHWARANGWAILTNCELLDALPEDHPDRPFLLEQLRRHIKGLAAYQSSEGFWHQLVDRSDSYLETSATAIYVYCIAHAINKGWIEGITYGPVAQLGWHAVSTQIKEGGQVDGTCVGTGMGFDPAFYYYRPANYQAAHGYGPVIWAGAEMIRLLGHWYPRTNDSGLHYYKVKQTNPSPLFYLTEDGQGEAVE</sequence>